<dbReference type="PANTHER" id="PTHR12117">
    <property type="entry name" value="HISTONE ACETYLTRANSFERASE COMPLEX"/>
    <property type="match status" value="1"/>
</dbReference>
<dbReference type="Gene3D" id="2.60.120.620">
    <property type="entry name" value="q2cbj1_9rhob like domain"/>
    <property type="match status" value="1"/>
</dbReference>
<reference evidence="2 3" key="1">
    <citation type="submission" date="2019-12" db="EMBL/GenBank/DDBJ databases">
        <title>Genomic-based taxomic classification of the family Erythrobacteraceae.</title>
        <authorList>
            <person name="Xu L."/>
        </authorList>
    </citation>
    <scope>NUCLEOTIDE SEQUENCE [LARGE SCALE GENOMIC DNA]</scope>
    <source>
        <strain evidence="2 3">LMG 29519</strain>
    </source>
</reference>
<dbReference type="GO" id="GO:0031543">
    <property type="term" value="F:peptidyl-proline dioxygenase activity"/>
    <property type="evidence" value="ECO:0007669"/>
    <property type="project" value="TreeGrafter"/>
</dbReference>
<dbReference type="PANTHER" id="PTHR12117:SF0">
    <property type="entry name" value="PROLYL 3-HYDROXYLASE OGFOD1"/>
    <property type="match status" value="1"/>
</dbReference>
<protein>
    <recommendedName>
        <fullName evidence="1">Prolyl 3,4-dihydroxylase TPA1/OFD1 N-terminal domain-containing protein</fullName>
    </recommendedName>
</protein>
<dbReference type="OrthoDB" id="9783171at2"/>
<name>A0A6I4U8I2_9SPHN</name>
<dbReference type="GO" id="GO:0005737">
    <property type="term" value="C:cytoplasm"/>
    <property type="evidence" value="ECO:0007669"/>
    <property type="project" value="TreeGrafter"/>
</dbReference>
<dbReference type="AlphaFoldDB" id="A0A6I4U8I2"/>
<gene>
    <name evidence="2" type="ORF">GRI68_11395</name>
</gene>
<dbReference type="InterPro" id="IPR051842">
    <property type="entry name" value="uS12_prolyl_hydroxylase"/>
</dbReference>
<comment type="caution">
    <text evidence="2">The sequence shown here is derived from an EMBL/GenBank/DDBJ whole genome shotgun (WGS) entry which is preliminary data.</text>
</comment>
<accession>A0A6I4U8I2</accession>
<dbReference type="GO" id="GO:0006449">
    <property type="term" value="P:regulation of translational termination"/>
    <property type="evidence" value="ECO:0007669"/>
    <property type="project" value="TreeGrafter"/>
</dbReference>
<evidence type="ECO:0000313" key="3">
    <source>
        <dbReference type="Proteomes" id="UP000429229"/>
    </source>
</evidence>
<proteinExistence type="predicted"/>
<dbReference type="Pfam" id="PF13661">
    <property type="entry name" value="2OG-FeII_Oxy_4"/>
    <property type="match status" value="1"/>
</dbReference>
<dbReference type="RefSeq" id="WP_160617348.1">
    <property type="nucleotide sequence ID" value="NZ_WTYR01000001.1"/>
</dbReference>
<organism evidence="2 3">
    <name type="scientific">Alteriqipengyuania halimionae</name>
    <dbReference type="NCBI Taxonomy" id="1926630"/>
    <lineage>
        <taxon>Bacteria</taxon>
        <taxon>Pseudomonadati</taxon>
        <taxon>Pseudomonadota</taxon>
        <taxon>Alphaproteobacteria</taxon>
        <taxon>Sphingomonadales</taxon>
        <taxon>Erythrobacteraceae</taxon>
        <taxon>Alteriqipengyuania</taxon>
    </lineage>
</organism>
<dbReference type="Proteomes" id="UP000429229">
    <property type="component" value="Unassembled WGS sequence"/>
</dbReference>
<sequence length="245" mass="27733">MARSLFELNPQVDRTAAARRFAHDRRVQVRDVLTQETAREIREILMRGTPWGVGWQAGLEAEPQHARAEQLQGASAQALGREIAEATHKSAAHGDYAFRYARYPMVQAYMEKWAEGSPHDLLIEYLNTPETLDLVRDVTGMADLKKADAQATLFAPGHFLGRHIDSHVEEGWKVAYVLNFAPDDWHPDWGGYLNFLDEDGDIVAGYRPRFNCLNMFAVPQAHLVSFVPPFAPTARFAITGWFRNQ</sequence>
<dbReference type="InterPro" id="IPR039558">
    <property type="entry name" value="TPA1/OFD1_N"/>
</dbReference>
<dbReference type="EMBL" id="WTYR01000001">
    <property type="protein sequence ID" value="MXP10782.1"/>
    <property type="molecule type" value="Genomic_DNA"/>
</dbReference>
<evidence type="ECO:0000313" key="2">
    <source>
        <dbReference type="EMBL" id="MXP10782.1"/>
    </source>
</evidence>
<evidence type="ECO:0000259" key="1">
    <source>
        <dbReference type="Pfam" id="PF13661"/>
    </source>
</evidence>
<feature type="domain" description="Prolyl 3,4-dihydroxylase TPA1/OFD1 N-terminal" evidence="1">
    <location>
        <begin position="150"/>
        <end position="243"/>
    </location>
</feature>
<keyword evidence="3" id="KW-1185">Reference proteome</keyword>